<dbReference type="AlphaFoldDB" id="A0A7J7XPN8"/>
<reference evidence="1 2" key="1">
    <citation type="journal article" date="2020" name="Nature">
        <title>Six reference-quality genomes reveal evolution of bat adaptations.</title>
        <authorList>
            <person name="Jebb D."/>
            <person name="Huang Z."/>
            <person name="Pippel M."/>
            <person name="Hughes G.M."/>
            <person name="Lavrichenko K."/>
            <person name="Devanna P."/>
            <person name="Winkler S."/>
            <person name="Jermiin L.S."/>
            <person name="Skirmuntt E.C."/>
            <person name="Katzourakis A."/>
            <person name="Burkitt-Gray L."/>
            <person name="Ray D.A."/>
            <person name="Sullivan K.A.M."/>
            <person name="Roscito J.G."/>
            <person name="Kirilenko B.M."/>
            <person name="Davalos L.M."/>
            <person name="Corthals A.P."/>
            <person name="Power M.L."/>
            <person name="Jones G."/>
            <person name="Ransome R.D."/>
            <person name="Dechmann D.K.N."/>
            <person name="Locatelli A.G."/>
            <person name="Puechmaille S.J."/>
            <person name="Fedrigo O."/>
            <person name="Jarvis E.D."/>
            <person name="Hiller M."/>
            <person name="Vernes S.C."/>
            <person name="Myers E.W."/>
            <person name="Teeling E.C."/>
        </authorList>
    </citation>
    <scope>NUCLEOTIDE SEQUENCE [LARGE SCALE GENOMIC DNA]</scope>
    <source>
        <strain evidence="1">MRhiFer1</strain>
        <tissue evidence="1">Lung</tissue>
    </source>
</reference>
<name>A0A7J7XPN8_RHIFE</name>
<sequence>MDIKKITQEYYEYLSAHKCDNLDEIDQLLETHNLLKLTQEKIDNLNRPISIKEIESIIINLSKKSIRPRFVLWEFYQTFKEEITPVLYGLFQKIEAEGIVPDSYYEASIILIPKPKTLQEKKTTDLS</sequence>
<dbReference type="PANTHER" id="PTHR19446">
    <property type="entry name" value="REVERSE TRANSCRIPTASES"/>
    <property type="match status" value="1"/>
</dbReference>
<protein>
    <submittedName>
        <fullName evidence="1">Uncharacterized protein</fullName>
    </submittedName>
</protein>
<evidence type="ECO:0000313" key="1">
    <source>
        <dbReference type="EMBL" id="KAF6351594.1"/>
    </source>
</evidence>
<dbReference type="Proteomes" id="UP000585614">
    <property type="component" value="Unassembled WGS sequence"/>
</dbReference>
<dbReference type="EMBL" id="JACAGC010000008">
    <property type="protein sequence ID" value="KAF6351594.1"/>
    <property type="molecule type" value="Genomic_DNA"/>
</dbReference>
<gene>
    <name evidence="1" type="ORF">mRhiFer1_010112</name>
</gene>
<accession>A0A7J7XPN8</accession>
<comment type="caution">
    <text evidence="1">The sequence shown here is derived from an EMBL/GenBank/DDBJ whole genome shotgun (WGS) entry which is preliminary data.</text>
</comment>
<evidence type="ECO:0000313" key="2">
    <source>
        <dbReference type="Proteomes" id="UP000585614"/>
    </source>
</evidence>
<proteinExistence type="predicted"/>
<organism evidence="1 2">
    <name type="scientific">Rhinolophus ferrumequinum</name>
    <name type="common">Greater horseshoe bat</name>
    <dbReference type="NCBI Taxonomy" id="59479"/>
    <lineage>
        <taxon>Eukaryota</taxon>
        <taxon>Metazoa</taxon>
        <taxon>Chordata</taxon>
        <taxon>Craniata</taxon>
        <taxon>Vertebrata</taxon>
        <taxon>Euteleostomi</taxon>
        <taxon>Mammalia</taxon>
        <taxon>Eutheria</taxon>
        <taxon>Laurasiatheria</taxon>
        <taxon>Chiroptera</taxon>
        <taxon>Yinpterochiroptera</taxon>
        <taxon>Rhinolophoidea</taxon>
        <taxon>Rhinolophidae</taxon>
        <taxon>Rhinolophinae</taxon>
        <taxon>Rhinolophus</taxon>
    </lineage>
</organism>